<dbReference type="AlphaFoldDB" id="A0A2S9E2K7"/>
<protein>
    <submittedName>
        <fullName evidence="1">Uncharacterized protein</fullName>
    </submittedName>
</protein>
<sequence length="91" mass="10524">MTYEVIVEGYVLQVEVTWLEEALPTEYRNGSRELTFNVLSGTMYDADGIPMDVCQLELAVIAESKEYVPMIEKALWHEIDARARRNQRWAA</sequence>
<proteinExistence type="predicted"/>
<evidence type="ECO:0000313" key="2">
    <source>
        <dbReference type="Proteomes" id="UP000239458"/>
    </source>
</evidence>
<dbReference type="RefSeq" id="WP_105225716.1">
    <property type="nucleotide sequence ID" value="NZ_PCQE01000004.1"/>
</dbReference>
<accession>A0A2S9E2K7</accession>
<organism evidence="1 2">
    <name type="scientific">Pseudomonas cedrina</name>
    <dbReference type="NCBI Taxonomy" id="651740"/>
    <lineage>
        <taxon>Bacteria</taxon>
        <taxon>Pseudomonadati</taxon>
        <taxon>Pseudomonadota</taxon>
        <taxon>Gammaproteobacteria</taxon>
        <taxon>Pseudomonadales</taxon>
        <taxon>Pseudomonadaceae</taxon>
        <taxon>Pseudomonas</taxon>
    </lineage>
</organism>
<comment type="caution">
    <text evidence="1">The sequence shown here is derived from an EMBL/GenBank/DDBJ whole genome shotgun (WGS) entry which is preliminary data.</text>
</comment>
<reference evidence="1 2" key="1">
    <citation type="submission" date="2017-09" db="EMBL/GenBank/DDBJ databases">
        <title>Genomic, metabolic, and phenotypic characteristics of bacterial isolates from the natural microbiome of the model nematode Caenorhabditis elegans.</title>
        <authorList>
            <person name="Zimmermann J."/>
            <person name="Obeng N."/>
            <person name="Yang W."/>
            <person name="Obeng O."/>
            <person name="Kissoyan K."/>
            <person name="Pees B."/>
            <person name="Dirksen P."/>
            <person name="Hoppner M."/>
            <person name="Franke A."/>
            <person name="Rosenstiel P."/>
            <person name="Leippe M."/>
            <person name="Dierking K."/>
            <person name="Kaleta C."/>
            <person name="Schulenburg H."/>
        </authorList>
    </citation>
    <scope>NUCLEOTIDE SEQUENCE [LARGE SCALE GENOMIC DNA]</scope>
    <source>
        <strain evidence="1 2">MYb184</strain>
    </source>
</reference>
<evidence type="ECO:0000313" key="1">
    <source>
        <dbReference type="EMBL" id="PRC09027.1"/>
    </source>
</evidence>
<name>A0A2S9E2K7_PSECE</name>
<dbReference type="Proteomes" id="UP000239458">
    <property type="component" value="Unassembled WGS sequence"/>
</dbReference>
<dbReference type="EMBL" id="PCQE01000004">
    <property type="protein sequence ID" value="PRC09027.1"/>
    <property type="molecule type" value="Genomic_DNA"/>
</dbReference>
<gene>
    <name evidence="1" type="ORF">CQ006_04785</name>
</gene>